<evidence type="ECO:0000313" key="2">
    <source>
        <dbReference type="EMBL" id="CAH1229533.1"/>
    </source>
</evidence>
<name>A0A8J9W2S3_BRALA</name>
<feature type="region of interest" description="Disordered" evidence="1">
    <location>
        <begin position="1"/>
        <end position="31"/>
    </location>
</feature>
<evidence type="ECO:0000313" key="3">
    <source>
        <dbReference type="Proteomes" id="UP000838412"/>
    </source>
</evidence>
<feature type="compositionally biased region" description="Polar residues" evidence="1">
    <location>
        <begin position="79"/>
        <end position="89"/>
    </location>
</feature>
<dbReference type="EMBL" id="OV696686">
    <property type="protein sequence ID" value="CAH1229533.1"/>
    <property type="molecule type" value="Genomic_DNA"/>
</dbReference>
<reference evidence="2" key="1">
    <citation type="submission" date="2022-01" db="EMBL/GenBank/DDBJ databases">
        <authorList>
            <person name="Braso-Vives M."/>
        </authorList>
    </citation>
    <scope>NUCLEOTIDE SEQUENCE</scope>
</reference>
<protein>
    <submittedName>
        <fullName evidence="2">Hypp238 protein</fullName>
    </submittedName>
</protein>
<evidence type="ECO:0000256" key="1">
    <source>
        <dbReference type="SAM" id="MobiDB-lite"/>
    </source>
</evidence>
<dbReference type="Proteomes" id="UP000838412">
    <property type="component" value="Chromosome 1"/>
</dbReference>
<keyword evidence="3" id="KW-1185">Reference proteome</keyword>
<feature type="region of interest" description="Disordered" evidence="1">
    <location>
        <begin position="69"/>
        <end position="89"/>
    </location>
</feature>
<proteinExistence type="predicted"/>
<dbReference type="AlphaFoldDB" id="A0A8J9W2S3"/>
<accession>A0A8J9W2S3</accession>
<sequence>MFSSSMGDTRIRQTNTAAPSYHRTTQPPHYTKTQMHVPWVMQARRCSCPPQELKSTILYKLLTETTAMKEPSRHMDTGVPNNQQIALTC</sequence>
<gene>
    <name evidence="2" type="primary">Hypp238</name>
    <name evidence="2" type="ORF">BLAG_LOCUS842</name>
</gene>
<organism evidence="2 3">
    <name type="scientific">Branchiostoma lanceolatum</name>
    <name type="common">Common lancelet</name>
    <name type="synonym">Amphioxus lanceolatum</name>
    <dbReference type="NCBI Taxonomy" id="7740"/>
    <lineage>
        <taxon>Eukaryota</taxon>
        <taxon>Metazoa</taxon>
        <taxon>Chordata</taxon>
        <taxon>Cephalochordata</taxon>
        <taxon>Leptocardii</taxon>
        <taxon>Amphioxiformes</taxon>
        <taxon>Branchiostomatidae</taxon>
        <taxon>Branchiostoma</taxon>
    </lineage>
</organism>